<dbReference type="GO" id="GO:0006508">
    <property type="term" value="P:proteolysis"/>
    <property type="evidence" value="ECO:0007669"/>
    <property type="project" value="InterPro"/>
</dbReference>
<evidence type="ECO:0000259" key="11">
    <source>
        <dbReference type="PROSITE" id="PS50013"/>
    </source>
</evidence>
<evidence type="ECO:0000256" key="2">
    <source>
        <dbReference type="ARBA" id="ARBA00012493"/>
    </source>
</evidence>
<evidence type="ECO:0000259" key="14">
    <source>
        <dbReference type="PROSITE" id="PS50994"/>
    </source>
</evidence>
<evidence type="ECO:0000256" key="8">
    <source>
        <dbReference type="ARBA" id="ARBA00022918"/>
    </source>
</evidence>
<dbReference type="GO" id="GO:0003676">
    <property type="term" value="F:nucleic acid binding"/>
    <property type="evidence" value="ECO:0007669"/>
    <property type="project" value="InterPro"/>
</dbReference>
<name>A0A8S3RVT5_MYTED</name>
<evidence type="ECO:0000256" key="3">
    <source>
        <dbReference type="ARBA" id="ARBA00022679"/>
    </source>
</evidence>
<dbReference type="Gene3D" id="3.30.420.10">
    <property type="entry name" value="Ribonuclease H-like superfamily/Ribonuclease H"/>
    <property type="match status" value="1"/>
</dbReference>
<dbReference type="Pfam" id="PF17917">
    <property type="entry name" value="RT_RNaseH"/>
    <property type="match status" value="2"/>
</dbReference>
<organism evidence="15 16">
    <name type="scientific">Mytilus edulis</name>
    <name type="common">Blue mussel</name>
    <dbReference type="NCBI Taxonomy" id="6550"/>
    <lineage>
        <taxon>Eukaryota</taxon>
        <taxon>Metazoa</taxon>
        <taxon>Spiralia</taxon>
        <taxon>Lophotrochozoa</taxon>
        <taxon>Mollusca</taxon>
        <taxon>Bivalvia</taxon>
        <taxon>Autobranchia</taxon>
        <taxon>Pteriomorphia</taxon>
        <taxon>Mytilida</taxon>
        <taxon>Mytiloidea</taxon>
        <taxon>Mytilidae</taxon>
        <taxon>Mytilinae</taxon>
        <taxon>Mytilus</taxon>
    </lineage>
</organism>
<dbReference type="SUPFAM" id="SSF50630">
    <property type="entry name" value="Acid proteases"/>
    <property type="match status" value="1"/>
</dbReference>
<dbReference type="FunFam" id="3.10.20.370:FF:000001">
    <property type="entry name" value="Retrovirus-related Pol polyprotein from transposon 17.6-like protein"/>
    <property type="match status" value="2"/>
</dbReference>
<dbReference type="GO" id="GO:0004190">
    <property type="term" value="F:aspartic-type endopeptidase activity"/>
    <property type="evidence" value="ECO:0007669"/>
    <property type="project" value="InterPro"/>
</dbReference>
<comment type="caution">
    <text evidence="15">The sequence shown here is derived from an EMBL/GenBank/DDBJ whole genome shotgun (WGS) entry which is preliminary data.</text>
</comment>
<dbReference type="CDD" id="cd01647">
    <property type="entry name" value="RT_LTR"/>
    <property type="match status" value="1"/>
</dbReference>
<evidence type="ECO:0000256" key="5">
    <source>
        <dbReference type="ARBA" id="ARBA00022722"/>
    </source>
</evidence>
<dbReference type="Gene3D" id="2.40.50.40">
    <property type="match status" value="1"/>
</dbReference>
<dbReference type="Pfam" id="PF00078">
    <property type="entry name" value="RVT_1"/>
    <property type="match status" value="1"/>
</dbReference>
<dbReference type="Pfam" id="PF00385">
    <property type="entry name" value="Chromo"/>
    <property type="match status" value="1"/>
</dbReference>
<feature type="domain" description="Chromo" evidence="11">
    <location>
        <begin position="1434"/>
        <end position="1490"/>
    </location>
</feature>
<evidence type="ECO:0000256" key="10">
    <source>
        <dbReference type="SAM" id="Coils"/>
    </source>
</evidence>
<feature type="domain" description="Reverse transcriptase" evidence="13">
    <location>
        <begin position="336"/>
        <end position="543"/>
    </location>
</feature>
<dbReference type="PANTHER" id="PTHR37984">
    <property type="entry name" value="PROTEIN CBG26694"/>
    <property type="match status" value="1"/>
</dbReference>
<evidence type="ECO:0000259" key="13">
    <source>
        <dbReference type="PROSITE" id="PS50878"/>
    </source>
</evidence>
<keyword evidence="6" id="KW-0255">Endonuclease</keyword>
<evidence type="ECO:0000313" key="15">
    <source>
        <dbReference type="EMBL" id="CAG2213171.1"/>
    </source>
</evidence>
<dbReference type="Proteomes" id="UP000683360">
    <property type="component" value="Unassembled WGS sequence"/>
</dbReference>
<dbReference type="PROSITE" id="PS00141">
    <property type="entry name" value="ASP_PROTEASE"/>
    <property type="match status" value="1"/>
</dbReference>
<dbReference type="PROSITE" id="PS50994">
    <property type="entry name" value="INTEGRASE"/>
    <property type="match status" value="1"/>
</dbReference>
<keyword evidence="10" id="KW-0175">Coiled coil</keyword>
<keyword evidence="7" id="KW-0378">Hydrolase</keyword>
<evidence type="ECO:0000256" key="7">
    <source>
        <dbReference type="ARBA" id="ARBA00022801"/>
    </source>
</evidence>
<dbReference type="SMART" id="SM00298">
    <property type="entry name" value="CHROMO"/>
    <property type="match status" value="1"/>
</dbReference>
<dbReference type="SUPFAM" id="SSF54160">
    <property type="entry name" value="Chromo domain-like"/>
    <property type="match status" value="1"/>
</dbReference>
<dbReference type="InterPro" id="IPR023780">
    <property type="entry name" value="Chromo_domain"/>
</dbReference>
<dbReference type="InterPro" id="IPR036157">
    <property type="entry name" value="dUTPase-like_sf"/>
</dbReference>
<dbReference type="Gene3D" id="3.10.20.370">
    <property type="match status" value="2"/>
</dbReference>
<evidence type="ECO:0000256" key="6">
    <source>
        <dbReference type="ARBA" id="ARBA00022759"/>
    </source>
</evidence>
<dbReference type="FunFam" id="1.10.340.70:FF:000001">
    <property type="entry name" value="Retrovirus-related Pol polyprotein from transposon gypsy-like Protein"/>
    <property type="match status" value="1"/>
</dbReference>
<dbReference type="InterPro" id="IPR041373">
    <property type="entry name" value="RT_RNaseH"/>
</dbReference>
<dbReference type="Pfam" id="PF17921">
    <property type="entry name" value="Integrase_H2C2"/>
    <property type="match status" value="1"/>
</dbReference>
<dbReference type="EC" id="2.7.7.49" evidence="2"/>
<keyword evidence="4" id="KW-0548">Nucleotidyltransferase</keyword>
<dbReference type="Pfam" id="PF00665">
    <property type="entry name" value="rve"/>
    <property type="match status" value="1"/>
</dbReference>
<proteinExistence type="predicted"/>
<gene>
    <name evidence="15" type="ORF">MEDL_27101</name>
</gene>
<dbReference type="GO" id="GO:0004519">
    <property type="term" value="F:endonuclease activity"/>
    <property type="evidence" value="ECO:0007669"/>
    <property type="project" value="UniProtKB-KW"/>
</dbReference>
<comment type="subcellular location">
    <subcellularLocation>
        <location evidence="1">Nucleus</location>
    </subcellularLocation>
</comment>
<dbReference type="CDD" id="cd00303">
    <property type="entry name" value="retropepsin_like"/>
    <property type="match status" value="1"/>
</dbReference>
<keyword evidence="8" id="KW-0695">RNA-directed DNA polymerase</keyword>
<evidence type="ECO:0000256" key="4">
    <source>
        <dbReference type="ARBA" id="ARBA00022695"/>
    </source>
</evidence>
<feature type="domain" description="Integrase catalytic" evidence="14">
    <location>
        <begin position="1088"/>
        <end position="1248"/>
    </location>
</feature>
<dbReference type="GO" id="GO:0003964">
    <property type="term" value="F:RNA-directed DNA polymerase activity"/>
    <property type="evidence" value="ECO:0007669"/>
    <property type="project" value="UniProtKB-KW"/>
</dbReference>
<dbReference type="SUPFAM" id="SSF56672">
    <property type="entry name" value="DNA/RNA polymerases"/>
    <property type="match status" value="2"/>
</dbReference>
<keyword evidence="5" id="KW-0540">Nuclease</keyword>
<dbReference type="PROSITE" id="PS50175">
    <property type="entry name" value="ASP_PROT_RETROV"/>
    <property type="match status" value="1"/>
</dbReference>
<dbReference type="InterPro" id="IPR036397">
    <property type="entry name" value="RNaseH_sf"/>
</dbReference>
<evidence type="ECO:0000256" key="1">
    <source>
        <dbReference type="ARBA" id="ARBA00004123"/>
    </source>
</evidence>
<dbReference type="InterPro" id="IPR050951">
    <property type="entry name" value="Retrovirus_Pol_polyprotein"/>
</dbReference>
<dbReference type="SUPFAM" id="SSF53098">
    <property type="entry name" value="Ribonuclease H-like"/>
    <property type="match status" value="1"/>
</dbReference>
<dbReference type="InterPro" id="IPR021109">
    <property type="entry name" value="Peptidase_aspartic_dom_sf"/>
</dbReference>
<accession>A0A8S3RVT5</accession>
<dbReference type="OrthoDB" id="427129at2759"/>
<dbReference type="FunFam" id="3.30.70.270:FF:000020">
    <property type="entry name" value="Transposon Tf2-6 polyprotein-like Protein"/>
    <property type="match status" value="1"/>
</dbReference>
<dbReference type="InterPro" id="IPR043502">
    <property type="entry name" value="DNA/RNA_pol_sf"/>
</dbReference>
<dbReference type="EMBL" id="CAJPWZ010001339">
    <property type="protein sequence ID" value="CAG2213171.1"/>
    <property type="molecule type" value="Genomic_DNA"/>
</dbReference>
<dbReference type="FunFam" id="3.30.420.10:FF:000032">
    <property type="entry name" value="Retrovirus-related Pol polyprotein from transposon 297-like Protein"/>
    <property type="match status" value="1"/>
</dbReference>
<keyword evidence="16" id="KW-1185">Reference proteome</keyword>
<dbReference type="InterPro" id="IPR001995">
    <property type="entry name" value="Peptidase_A2_cat"/>
</dbReference>
<evidence type="ECO:0000313" key="16">
    <source>
        <dbReference type="Proteomes" id="UP000683360"/>
    </source>
</evidence>
<reference evidence="15" key="1">
    <citation type="submission" date="2021-03" db="EMBL/GenBank/DDBJ databases">
        <authorList>
            <person name="Bekaert M."/>
        </authorList>
    </citation>
    <scope>NUCLEOTIDE SEQUENCE</scope>
</reference>
<dbReference type="InterPro" id="IPR001969">
    <property type="entry name" value="Aspartic_peptidase_AS"/>
</dbReference>
<dbReference type="InterPro" id="IPR043128">
    <property type="entry name" value="Rev_trsase/Diguanyl_cyclase"/>
</dbReference>
<feature type="coiled-coil region" evidence="10">
    <location>
        <begin position="1274"/>
        <end position="1305"/>
    </location>
</feature>
<sequence length="1490" mass="169749">MNLDYNRPDVSDKYGTFDNNYVSMCQSSLLNNFINVNIGSLSMHAMIDTGADISVANPSILSKLDSVGINVVVKPSDKKVIITANDEHVEIVGTINVDLKVGDESSDVKFYLVPCLTPQLILGLDFLNHQGAVIDFNAQKISFDPRRVLIAKSDITVPPKSEVVIAAKIKGAQLPENVLGLASESLSLASRGLLAANSIAHVSNGTVMHGLCNIFDKPIKIKKNSNVGKFVCISRDDKLYDIKLENTQQVGGVNNKRDIDLPDVSRDLKVEERGQLNDLLRKYSDVFVNKEGKLGQCDVIEHEIHIPDTCKPIRQRPYKLGAKQKEVLENVVSDMLKDGIIEPSTSPWAAPCLLVAKKSNNTTNTDYRFVVDYRRVNECIELNAHPLLTTEDALESVGAKQPTYFSALDLKSGFYQSSIHPKSRPYTAWRCHLGLFQFRRLPMGLKNSPQMFQRLMETVLHGLTFKFCLIYLDDIIVFSKTFEDHVQHLTAVFERLKNAGYYRKFIKDYAKIASPLYALTKKNVDFIWTEQCENAFKLLREALISPPLLAYPDFDEPFQLYTDASSFALGAVLCQTQNGTERVICYSGRSLSKQEQQYGITEKECLALVYAVKKFDCYLRFTKFTAYVDHSALKWLLTLKEPTGKFARWIALLQSYSMEILYRPGTTHGNADGVSRREYDNVTDQDMESLIDILPYGAVIDKTGNNVKIVKKHSPFVRNITDNDNIEIDNTTKESCENAFKLLREALISPPLLAYPDFDEPFQLYTDASSFALGAVLCQTQNGTERVICYSGRSLSKQEQQYGITEKECLALVYAVKKFDCYLRFTKFTAYVDHSALKWLLTLKEPTGKFARWIALLQSYSMEILYRPGTTHGNADGVSRREYDNVTDQDMESLIDILPYGAVIDKTGNNVKIVKKHSPFVRNITDNDNIEIDNTTKESVNMFPMAQLKVEQRKDTYFKNIITFLESGELPENSKWRRNILTLQPFYFINDGILYHINKKYKRHCKDTEVTIQIAVPRKLVPVVLKETHDGLLSGHLGINRTIQRTQRSFFWPSIGSDVADWVKSCELCSQRKRPQKPTKSPISSMPIASQPFERVSTDILGPVSNSGKSKNQYVLVFICYLTKYVELIPLSDIKAATIATAFLHNVVCRHGTPLFLHSDRGVNYLSNIVKETCKLLDIKKTQTTSYRPQCNGQSERMMSTIKDMLSKYIEDNSDWDRYIPFIQFAYNTSPSIDSTDYSPFFLVNGRHPKSFLDTHLPNMEVNVTAREYIVQTLENIEKARAVARENLQEHKTEMLNKANRNRENSNFSVGDIVYLYTPATTPNLSRKLRRPWTGPFYIVERLSKIHVRLRRKCDGKLLKTRVHVDRIKPGFVWTGEPRDPKPPPNELEPLEIHEHDIPGDNFEQVEPEVQPSQVPINENVQDNINNNKDNNVFSIEKIIKKKKVGKKWTYRVKWLGYGSAENSWVEFEDLTPECQEYVKEMHNKIPSSK</sequence>
<dbReference type="Gene3D" id="2.40.70.10">
    <property type="entry name" value="Acid Proteases"/>
    <property type="match status" value="1"/>
</dbReference>
<dbReference type="PROSITE" id="PS50013">
    <property type="entry name" value="CHROMO_2"/>
    <property type="match status" value="1"/>
</dbReference>
<dbReference type="InterPro" id="IPR000953">
    <property type="entry name" value="Chromo/chromo_shadow_dom"/>
</dbReference>
<dbReference type="Gene3D" id="2.70.40.10">
    <property type="match status" value="1"/>
</dbReference>
<dbReference type="CDD" id="cd09274">
    <property type="entry name" value="RNase_HI_RT_Ty3"/>
    <property type="match status" value="2"/>
</dbReference>
<keyword evidence="9" id="KW-0539">Nucleus</keyword>
<dbReference type="InterPro" id="IPR012337">
    <property type="entry name" value="RNaseH-like_sf"/>
</dbReference>
<dbReference type="PROSITE" id="PS00598">
    <property type="entry name" value="CHROMO_1"/>
    <property type="match status" value="1"/>
</dbReference>
<dbReference type="Gene3D" id="3.30.70.270">
    <property type="match status" value="1"/>
</dbReference>
<dbReference type="InterPro" id="IPR000477">
    <property type="entry name" value="RT_dom"/>
</dbReference>
<keyword evidence="3" id="KW-0808">Transferase</keyword>
<dbReference type="InterPro" id="IPR041588">
    <property type="entry name" value="Integrase_H2C2"/>
</dbReference>
<evidence type="ECO:0000259" key="12">
    <source>
        <dbReference type="PROSITE" id="PS50175"/>
    </source>
</evidence>
<dbReference type="Gene3D" id="3.10.10.10">
    <property type="entry name" value="HIV Type 1 Reverse Transcriptase, subunit A, domain 1"/>
    <property type="match status" value="1"/>
</dbReference>
<evidence type="ECO:0000256" key="9">
    <source>
        <dbReference type="ARBA" id="ARBA00023242"/>
    </source>
</evidence>
<dbReference type="InterPro" id="IPR023779">
    <property type="entry name" value="Chromodomain_CS"/>
</dbReference>
<dbReference type="Pfam" id="PF13650">
    <property type="entry name" value="Asp_protease_2"/>
    <property type="match status" value="1"/>
</dbReference>
<feature type="domain" description="Peptidase A2" evidence="12">
    <location>
        <begin position="43"/>
        <end position="126"/>
    </location>
</feature>
<protein>
    <recommendedName>
        <fullName evidence="2">RNA-directed DNA polymerase</fullName>
        <ecNumber evidence="2">2.7.7.49</ecNumber>
    </recommendedName>
</protein>
<dbReference type="GO" id="GO:0005634">
    <property type="term" value="C:nucleus"/>
    <property type="evidence" value="ECO:0007669"/>
    <property type="project" value="UniProtKB-SubCell"/>
</dbReference>
<dbReference type="InterPro" id="IPR016197">
    <property type="entry name" value="Chromo-like_dom_sf"/>
</dbReference>
<dbReference type="GO" id="GO:0015074">
    <property type="term" value="P:DNA integration"/>
    <property type="evidence" value="ECO:0007669"/>
    <property type="project" value="InterPro"/>
</dbReference>
<dbReference type="PANTHER" id="PTHR37984:SF5">
    <property type="entry name" value="PROTEIN NYNRIN-LIKE"/>
    <property type="match status" value="1"/>
</dbReference>
<dbReference type="Gene3D" id="1.10.340.70">
    <property type="match status" value="1"/>
</dbReference>
<dbReference type="InterPro" id="IPR001584">
    <property type="entry name" value="Integrase_cat-core"/>
</dbReference>
<dbReference type="PROSITE" id="PS50878">
    <property type="entry name" value="RT_POL"/>
    <property type="match status" value="1"/>
</dbReference>